<accession>A0A5B7GX50</accession>
<evidence type="ECO:0000313" key="3">
    <source>
        <dbReference type="Proteomes" id="UP000324222"/>
    </source>
</evidence>
<sequence>MEWASHGEDGMSGTVSPMNGHTLFVTIMHLAFLHKRPCQSGLREGRAEEEVADFDGAFLSGARQNNARLRCLLMRGSELLAKGLTHPGSSGPPPAPPALTATPATSIPSRAVRCGLQAAASPPRPLGVLPPVITEWVHVFLACVRAKHPKGSPGTVPRTLDGDTWWNVGYAFVARRAGERAGEGVTGTGGREGGREGRREESEEGGRCFGRCSETHASSCHYFDSWVSSPPPTP</sequence>
<comment type="caution">
    <text evidence="2">The sequence shown here is derived from an EMBL/GenBank/DDBJ whole genome shotgun (WGS) entry which is preliminary data.</text>
</comment>
<feature type="compositionally biased region" description="Basic and acidic residues" evidence="1">
    <location>
        <begin position="192"/>
        <end position="206"/>
    </location>
</feature>
<evidence type="ECO:0000256" key="1">
    <source>
        <dbReference type="SAM" id="MobiDB-lite"/>
    </source>
</evidence>
<dbReference type="EMBL" id="VSRR010022254">
    <property type="protein sequence ID" value="MPC64560.1"/>
    <property type="molecule type" value="Genomic_DNA"/>
</dbReference>
<dbReference type="AlphaFoldDB" id="A0A5B7GX50"/>
<name>A0A5B7GX50_PORTR</name>
<organism evidence="2 3">
    <name type="scientific">Portunus trituberculatus</name>
    <name type="common">Swimming crab</name>
    <name type="synonym">Neptunus trituberculatus</name>
    <dbReference type="NCBI Taxonomy" id="210409"/>
    <lineage>
        <taxon>Eukaryota</taxon>
        <taxon>Metazoa</taxon>
        <taxon>Ecdysozoa</taxon>
        <taxon>Arthropoda</taxon>
        <taxon>Crustacea</taxon>
        <taxon>Multicrustacea</taxon>
        <taxon>Malacostraca</taxon>
        <taxon>Eumalacostraca</taxon>
        <taxon>Eucarida</taxon>
        <taxon>Decapoda</taxon>
        <taxon>Pleocyemata</taxon>
        <taxon>Brachyura</taxon>
        <taxon>Eubrachyura</taxon>
        <taxon>Portunoidea</taxon>
        <taxon>Portunidae</taxon>
        <taxon>Portuninae</taxon>
        <taxon>Portunus</taxon>
    </lineage>
</organism>
<dbReference type="Proteomes" id="UP000324222">
    <property type="component" value="Unassembled WGS sequence"/>
</dbReference>
<proteinExistence type="predicted"/>
<reference evidence="2 3" key="1">
    <citation type="submission" date="2019-05" db="EMBL/GenBank/DDBJ databases">
        <title>Another draft genome of Portunus trituberculatus and its Hox gene families provides insights of decapod evolution.</title>
        <authorList>
            <person name="Jeong J.-H."/>
            <person name="Song I."/>
            <person name="Kim S."/>
            <person name="Choi T."/>
            <person name="Kim D."/>
            <person name="Ryu S."/>
            <person name="Kim W."/>
        </authorList>
    </citation>
    <scope>NUCLEOTIDE SEQUENCE [LARGE SCALE GENOMIC DNA]</scope>
    <source>
        <tissue evidence="2">Muscle</tissue>
    </source>
</reference>
<feature type="region of interest" description="Disordered" evidence="1">
    <location>
        <begin position="181"/>
        <end position="208"/>
    </location>
</feature>
<evidence type="ECO:0000313" key="2">
    <source>
        <dbReference type="EMBL" id="MPC64560.1"/>
    </source>
</evidence>
<protein>
    <submittedName>
        <fullName evidence="2">Uncharacterized protein</fullName>
    </submittedName>
</protein>
<gene>
    <name evidence="2" type="ORF">E2C01_058678</name>
</gene>
<feature type="region of interest" description="Disordered" evidence="1">
    <location>
        <begin position="83"/>
        <end position="103"/>
    </location>
</feature>
<keyword evidence="3" id="KW-1185">Reference proteome</keyword>